<evidence type="ECO:0000256" key="1">
    <source>
        <dbReference type="ARBA" id="ARBA00011028"/>
    </source>
</evidence>
<keyword evidence="4" id="KW-0472">Membrane</keyword>
<protein>
    <submittedName>
        <fullName evidence="6">Zinc ABC transporter substrate-binding protein</fullName>
    </submittedName>
</protein>
<dbReference type="GO" id="GO:0030001">
    <property type="term" value="P:metal ion transport"/>
    <property type="evidence" value="ECO:0007669"/>
    <property type="project" value="InterPro"/>
</dbReference>
<dbReference type="InterPro" id="IPR006128">
    <property type="entry name" value="Lipoprotein_PsaA-like"/>
</dbReference>
<dbReference type="AlphaFoldDB" id="A0A9E7UFM6"/>
<dbReference type="GeneID" id="58978612"/>
<dbReference type="Proteomes" id="UP001065373">
    <property type="component" value="Chromosome"/>
</dbReference>
<dbReference type="PANTHER" id="PTHR42953:SF3">
    <property type="entry name" value="HIGH-AFFINITY ZINC UPTAKE SYSTEM PROTEIN ZNUA"/>
    <property type="match status" value="1"/>
</dbReference>
<gene>
    <name evidence="6" type="ORF">N5910_04970</name>
    <name evidence="5" type="ORF">U2150_03650</name>
</gene>
<comment type="similarity">
    <text evidence="1">Belongs to the bacterial solute-binding protein 9 family.</text>
</comment>
<dbReference type="RefSeq" id="WP_238337832.1">
    <property type="nucleotide sequence ID" value="NZ_CP104550.1"/>
</dbReference>
<keyword evidence="4" id="KW-0812">Transmembrane</keyword>
<keyword evidence="7" id="KW-1185">Reference proteome</keyword>
<dbReference type="InterPro" id="IPR006127">
    <property type="entry name" value="ZnuA-like"/>
</dbReference>
<evidence type="ECO:0000313" key="7">
    <source>
        <dbReference type="Proteomes" id="UP001369247"/>
    </source>
</evidence>
<keyword evidence="2" id="KW-0813">Transport</keyword>
<dbReference type="InterPro" id="IPR050492">
    <property type="entry name" value="Bact_metal-bind_prot9"/>
</dbReference>
<sequence length="310" mass="34709">MTAKMIRHRLKEILGLVIITVLSVTAMYLFTGTEPPGGGDEKLVVVATIMPQKEFIEAVAGERAEVTVLVPPGADPHTYEPDPGTLKRVSEADAYFIVGSGIEFETQYLDRLRSINPDMLIVNTSRGIRFIPTQGGDEHHEDIESPYDPHVWTSPQNAMIMVRNTLEGLERIDPQGSRYYQDNANLYLERLRELDTKMKKTLEGREGEAILAYHPAWGYLCSEYGLRQVAIEREGKEPGPGTLSDIIGKARRTGIKVIFVSPQFSRKNAEMIADEIGAEVVVVDPLNQNYIENMEKILRALENGWSHQGD</sequence>
<accession>A0A9E7UFM6</accession>
<dbReference type="Pfam" id="PF01297">
    <property type="entry name" value="ZnuA"/>
    <property type="match status" value="1"/>
</dbReference>
<reference evidence="6" key="1">
    <citation type="submission" date="2022-09" db="EMBL/GenBank/DDBJ databases">
        <title>Characterization of three MwoI isoschizomers from sequenced genome and metagenomes.</title>
        <authorList>
            <person name="Fomenkov A."/>
            <person name="Xu S.Y."/>
            <person name="Roberts R.J."/>
        </authorList>
    </citation>
    <scope>NUCLEOTIDE SEQUENCE</scope>
    <source>
        <strain evidence="6">DSM 2970</strain>
    </source>
</reference>
<evidence type="ECO:0000256" key="3">
    <source>
        <dbReference type="ARBA" id="ARBA00022729"/>
    </source>
</evidence>
<dbReference type="SUPFAM" id="SSF53807">
    <property type="entry name" value="Helical backbone' metal receptor"/>
    <property type="match status" value="1"/>
</dbReference>
<keyword evidence="3" id="KW-0732">Signal</keyword>
<evidence type="ECO:0000313" key="5">
    <source>
        <dbReference type="EMBL" id="MEJ8542587.1"/>
    </source>
</evidence>
<dbReference type="Proteomes" id="UP001369247">
    <property type="component" value="Unassembled WGS sequence"/>
</dbReference>
<dbReference type="PANTHER" id="PTHR42953">
    <property type="entry name" value="HIGH-AFFINITY ZINC UPTAKE SYSTEM PROTEIN ZNUA-RELATED"/>
    <property type="match status" value="1"/>
</dbReference>
<dbReference type="PRINTS" id="PR00691">
    <property type="entry name" value="ADHESINB"/>
</dbReference>
<dbReference type="PRINTS" id="PR00690">
    <property type="entry name" value="ADHESNFAMILY"/>
</dbReference>
<keyword evidence="4" id="KW-1133">Transmembrane helix</keyword>
<evidence type="ECO:0000256" key="4">
    <source>
        <dbReference type="SAM" id="Phobius"/>
    </source>
</evidence>
<organism evidence="6">
    <name type="scientific">Methanothermobacter wolfeii</name>
    <name type="common">Methanobacterium wolfei</name>
    <dbReference type="NCBI Taxonomy" id="145261"/>
    <lineage>
        <taxon>Archaea</taxon>
        <taxon>Methanobacteriati</taxon>
        <taxon>Methanobacteriota</taxon>
        <taxon>Methanomada group</taxon>
        <taxon>Methanobacteria</taxon>
        <taxon>Methanobacteriales</taxon>
        <taxon>Methanobacteriaceae</taxon>
        <taxon>Methanothermobacter</taxon>
    </lineage>
</organism>
<evidence type="ECO:0000256" key="2">
    <source>
        <dbReference type="ARBA" id="ARBA00022448"/>
    </source>
</evidence>
<name>A0A9E7UFM6_METWO</name>
<evidence type="ECO:0000313" key="6">
    <source>
        <dbReference type="EMBL" id="UXH30904.1"/>
    </source>
</evidence>
<reference evidence="5 7" key="2">
    <citation type="submission" date="2023-12" db="EMBL/GenBank/DDBJ databases">
        <title>Phenotypic and Genomic Characterization of Methanothermobacter wolfeii Strain BSEL, a CO2-Capturing Archaeon with Minimal Nutrient Requirements.</title>
        <authorList>
            <person name="Ale Enriquez F."/>
            <person name="Ahring B.K."/>
        </authorList>
    </citation>
    <scope>NUCLEOTIDE SEQUENCE [LARGE SCALE GENOMIC DNA]</scope>
    <source>
        <strain evidence="5 7">BSEL-1</strain>
    </source>
</reference>
<dbReference type="EMBL" id="JAXUHJ010000008">
    <property type="protein sequence ID" value="MEJ8542587.1"/>
    <property type="molecule type" value="Genomic_DNA"/>
</dbReference>
<dbReference type="GO" id="GO:0046872">
    <property type="term" value="F:metal ion binding"/>
    <property type="evidence" value="ECO:0007669"/>
    <property type="project" value="InterPro"/>
</dbReference>
<dbReference type="EMBL" id="CP104550">
    <property type="protein sequence ID" value="UXH30904.1"/>
    <property type="molecule type" value="Genomic_DNA"/>
</dbReference>
<proteinExistence type="inferred from homology"/>
<dbReference type="InterPro" id="IPR006129">
    <property type="entry name" value="AdhesinB"/>
</dbReference>
<dbReference type="GO" id="GO:0007155">
    <property type="term" value="P:cell adhesion"/>
    <property type="evidence" value="ECO:0007669"/>
    <property type="project" value="InterPro"/>
</dbReference>
<dbReference type="Gene3D" id="3.40.50.1980">
    <property type="entry name" value="Nitrogenase molybdenum iron protein domain"/>
    <property type="match status" value="2"/>
</dbReference>
<feature type="transmembrane region" description="Helical" evidence="4">
    <location>
        <begin position="12"/>
        <end position="30"/>
    </location>
</feature>